<keyword evidence="7" id="KW-0732">Signal</keyword>
<dbReference type="PROSITE" id="PS51257">
    <property type="entry name" value="PROKAR_LIPOPROTEIN"/>
    <property type="match status" value="1"/>
</dbReference>
<dbReference type="AlphaFoldDB" id="A0A368VYW9"/>
<evidence type="ECO:0000256" key="5">
    <source>
        <dbReference type="ARBA" id="ARBA00023004"/>
    </source>
</evidence>
<dbReference type="PRINTS" id="PR00605">
    <property type="entry name" value="CYTCHROMECIC"/>
</dbReference>
<evidence type="ECO:0000256" key="7">
    <source>
        <dbReference type="SAM" id="SignalP"/>
    </source>
</evidence>
<evidence type="ECO:0000313" key="9">
    <source>
        <dbReference type="EMBL" id="RCW47470.1"/>
    </source>
</evidence>
<keyword evidence="3 6" id="KW-0479">Metal-binding</keyword>
<dbReference type="Pfam" id="PF13442">
    <property type="entry name" value="Cytochrome_CBB3"/>
    <property type="match status" value="1"/>
</dbReference>
<dbReference type="PANTHER" id="PTHR37823">
    <property type="entry name" value="CYTOCHROME C-553-LIKE"/>
    <property type="match status" value="1"/>
</dbReference>
<dbReference type="RefSeq" id="WP_245976225.1">
    <property type="nucleotide sequence ID" value="NZ_QPJD01000008.1"/>
</dbReference>
<dbReference type="Gene3D" id="1.10.760.10">
    <property type="entry name" value="Cytochrome c-like domain"/>
    <property type="match status" value="1"/>
</dbReference>
<dbReference type="EMBL" id="QPJD01000008">
    <property type="protein sequence ID" value="RCW47470.1"/>
    <property type="molecule type" value="Genomic_DNA"/>
</dbReference>
<comment type="caution">
    <text evidence="9">The sequence shown here is derived from an EMBL/GenBank/DDBJ whole genome shotgun (WGS) entry which is preliminary data.</text>
</comment>
<dbReference type="SUPFAM" id="SSF46626">
    <property type="entry name" value="Cytochrome c"/>
    <property type="match status" value="1"/>
</dbReference>
<keyword evidence="10" id="KW-1185">Reference proteome</keyword>
<keyword evidence="1" id="KW-0813">Transport</keyword>
<keyword evidence="5 6" id="KW-0408">Iron</keyword>
<reference evidence="9 10" key="1">
    <citation type="submission" date="2018-07" db="EMBL/GenBank/DDBJ databases">
        <title>Genomic Encyclopedia of Type Strains, Phase III (KMG-III): the genomes of soil and plant-associated and newly described type strains.</title>
        <authorList>
            <person name="Whitman W."/>
        </authorList>
    </citation>
    <scope>NUCLEOTIDE SEQUENCE [LARGE SCALE GENOMIC DNA]</scope>
    <source>
        <strain evidence="9 10">CECT 7506</strain>
    </source>
</reference>
<evidence type="ECO:0000313" key="10">
    <source>
        <dbReference type="Proteomes" id="UP000252415"/>
    </source>
</evidence>
<organism evidence="9 10">
    <name type="scientific">Paenibacillus prosopidis</name>
    <dbReference type="NCBI Taxonomy" id="630520"/>
    <lineage>
        <taxon>Bacteria</taxon>
        <taxon>Bacillati</taxon>
        <taxon>Bacillota</taxon>
        <taxon>Bacilli</taxon>
        <taxon>Bacillales</taxon>
        <taxon>Paenibacillaceae</taxon>
        <taxon>Paenibacillus</taxon>
    </lineage>
</organism>
<gene>
    <name evidence="9" type="ORF">DFP97_10885</name>
</gene>
<protein>
    <submittedName>
        <fullName evidence="9">Cytochrome c551</fullName>
    </submittedName>
</protein>
<evidence type="ECO:0000256" key="3">
    <source>
        <dbReference type="ARBA" id="ARBA00022723"/>
    </source>
</evidence>
<dbReference type="GO" id="GO:0020037">
    <property type="term" value="F:heme binding"/>
    <property type="evidence" value="ECO:0007669"/>
    <property type="project" value="InterPro"/>
</dbReference>
<evidence type="ECO:0000256" key="2">
    <source>
        <dbReference type="ARBA" id="ARBA00022617"/>
    </source>
</evidence>
<dbReference type="PANTHER" id="PTHR37823:SF4">
    <property type="entry name" value="MENAQUINOL-CYTOCHROME C REDUCTASE CYTOCHROME B_C SUBUNIT"/>
    <property type="match status" value="1"/>
</dbReference>
<evidence type="ECO:0000259" key="8">
    <source>
        <dbReference type="PROSITE" id="PS51007"/>
    </source>
</evidence>
<dbReference type="GO" id="GO:0009055">
    <property type="term" value="F:electron transfer activity"/>
    <property type="evidence" value="ECO:0007669"/>
    <property type="project" value="InterPro"/>
</dbReference>
<name>A0A368VYW9_9BACL</name>
<feature type="chain" id="PRO_5016603615" evidence="7">
    <location>
        <begin position="32"/>
        <end position="114"/>
    </location>
</feature>
<dbReference type="GO" id="GO:0005506">
    <property type="term" value="F:iron ion binding"/>
    <property type="evidence" value="ECO:0007669"/>
    <property type="project" value="InterPro"/>
</dbReference>
<proteinExistence type="predicted"/>
<accession>A0A368VYW9</accession>
<dbReference type="InterPro" id="IPR009056">
    <property type="entry name" value="Cyt_c-like_dom"/>
</dbReference>
<feature type="signal peptide" evidence="7">
    <location>
        <begin position="1"/>
        <end position="31"/>
    </location>
</feature>
<evidence type="ECO:0000256" key="4">
    <source>
        <dbReference type="ARBA" id="ARBA00022982"/>
    </source>
</evidence>
<feature type="domain" description="Cytochrome c" evidence="8">
    <location>
        <begin position="33"/>
        <end position="114"/>
    </location>
</feature>
<dbReference type="PROSITE" id="PS51007">
    <property type="entry name" value="CYTC"/>
    <property type="match status" value="1"/>
</dbReference>
<dbReference type="InterPro" id="IPR008168">
    <property type="entry name" value="Cyt_C_IC"/>
</dbReference>
<keyword evidence="4" id="KW-0249">Electron transport</keyword>
<evidence type="ECO:0000256" key="1">
    <source>
        <dbReference type="ARBA" id="ARBA00022448"/>
    </source>
</evidence>
<evidence type="ECO:0000256" key="6">
    <source>
        <dbReference type="PROSITE-ProRule" id="PRU00433"/>
    </source>
</evidence>
<dbReference type="InterPro" id="IPR036909">
    <property type="entry name" value="Cyt_c-like_dom_sf"/>
</dbReference>
<dbReference type="Proteomes" id="UP000252415">
    <property type="component" value="Unassembled WGS sequence"/>
</dbReference>
<keyword evidence="2 6" id="KW-0349">Heme</keyword>
<sequence length="114" mass="11703">MSYARMIHTGMKLAAAAGVLLALAGCGGGSAGGDALNGPTQVVAVYKANCVSCHGSELQGRVGPNTNLQKVGARMSNSDIIRQIEQGEGSMPDFKDRLSAEEIAGLAEWLAGKK</sequence>
<dbReference type="InterPro" id="IPR051811">
    <property type="entry name" value="Cytochrome_c550/c551-like"/>
</dbReference>